<evidence type="ECO:0000256" key="8">
    <source>
        <dbReference type="ARBA" id="ARBA00022723"/>
    </source>
</evidence>
<keyword evidence="8" id="KW-0479">Metal-binding</keyword>
<dbReference type="GO" id="GO:1990817">
    <property type="term" value="F:poly(A) RNA polymerase activity"/>
    <property type="evidence" value="ECO:0007669"/>
    <property type="project" value="UniProtKB-EC"/>
</dbReference>
<dbReference type="PANTHER" id="PTHR12271:SF40">
    <property type="entry name" value="POLY(A) RNA POLYMERASE GLD2"/>
    <property type="match status" value="1"/>
</dbReference>
<dbReference type="Gene3D" id="1.10.1410.10">
    <property type="match status" value="1"/>
</dbReference>
<dbReference type="SUPFAM" id="SSF81631">
    <property type="entry name" value="PAP/OAS1 substrate-binding domain"/>
    <property type="match status" value="1"/>
</dbReference>
<keyword evidence="7" id="KW-0808">Transferase</keyword>
<evidence type="ECO:0000256" key="10">
    <source>
        <dbReference type="ARBA" id="ARBA00022840"/>
    </source>
</evidence>
<dbReference type="GO" id="GO:0006397">
    <property type="term" value="P:mRNA processing"/>
    <property type="evidence" value="ECO:0007669"/>
    <property type="project" value="UniProtKB-KW"/>
</dbReference>
<comment type="cofactor">
    <cofactor evidence="2">
        <name>Mg(2+)</name>
        <dbReference type="ChEBI" id="CHEBI:18420"/>
    </cofactor>
</comment>
<dbReference type="InterPro" id="IPR002058">
    <property type="entry name" value="PAP_assoc"/>
</dbReference>
<feature type="domain" description="PAP-associated" evidence="15">
    <location>
        <begin position="812"/>
        <end position="875"/>
    </location>
</feature>
<evidence type="ECO:0000256" key="6">
    <source>
        <dbReference type="ARBA" id="ARBA00022664"/>
    </source>
</evidence>
<dbReference type="Pfam" id="PF22600">
    <property type="entry name" value="MTPAP-like_central"/>
    <property type="match status" value="1"/>
</dbReference>
<dbReference type="PANTHER" id="PTHR12271">
    <property type="entry name" value="POLY A POLYMERASE CID PAP -RELATED"/>
    <property type="match status" value="1"/>
</dbReference>
<feature type="non-terminal residue" evidence="17">
    <location>
        <position position="1"/>
    </location>
</feature>
<keyword evidence="18" id="KW-1185">Reference proteome</keyword>
<dbReference type="AlphaFoldDB" id="A0A238C5F3"/>
<dbReference type="FunFam" id="3.30.460.10:FF:000061">
    <property type="entry name" value="Poly(A) RNA polymerase gld-2"/>
    <property type="match status" value="1"/>
</dbReference>
<comment type="cofactor">
    <cofactor evidence="1">
        <name>Mn(2+)</name>
        <dbReference type="ChEBI" id="CHEBI:29035"/>
    </cofactor>
</comment>
<evidence type="ECO:0000256" key="12">
    <source>
        <dbReference type="ARBA" id="ARBA00023211"/>
    </source>
</evidence>
<dbReference type="CDD" id="cd05402">
    <property type="entry name" value="NT_PAP_TUTase"/>
    <property type="match status" value="1"/>
</dbReference>
<comment type="similarity">
    <text evidence="13">Belongs to the DNA polymerase type-B-like family. GLD2 subfamily.</text>
</comment>
<dbReference type="EC" id="2.7.7.19" evidence="4"/>
<evidence type="ECO:0000256" key="5">
    <source>
        <dbReference type="ARBA" id="ARBA00022490"/>
    </source>
</evidence>
<reference evidence="17 18" key="1">
    <citation type="submission" date="2015-12" db="EMBL/GenBank/DDBJ databases">
        <title>Draft genome of the nematode, Onchocerca flexuosa.</title>
        <authorList>
            <person name="Mitreva M."/>
        </authorList>
    </citation>
    <scope>NUCLEOTIDE SEQUENCE [LARGE SCALE GENOMIC DNA]</scope>
    <source>
        <strain evidence="17">Red Deer</strain>
    </source>
</reference>
<dbReference type="GO" id="GO:0031123">
    <property type="term" value="P:RNA 3'-end processing"/>
    <property type="evidence" value="ECO:0007669"/>
    <property type="project" value="TreeGrafter"/>
</dbReference>
<dbReference type="InterPro" id="IPR054708">
    <property type="entry name" value="MTPAP-like_central"/>
</dbReference>
<comment type="subcellular location">
    <subcellularLocation>
        <location evidence="3">Cytoplasm</location>
    </subcellularLocation>
</comment>
<gene>
    <name evidence="17" type="ORF">X798_00314</name>
</gene>
<evidence type="ECO:0000313" key="18">
    <source>
        <dbReference type="Proteomes" id="UP000242913"/>
    </source>
</evidence>
<organism evidence="17 18">
    <name type="scientific">Onchocerca flexuosa</name>
    <dbReference type="NCBI Taxonomy" id="387005"/>
    <lineage>
        <taxon>Eukaryota</taxon>
        <taxon>Metazoa</taxon>
        <taxon>Ecdysozoa</taxon>
        <taxon>Nematoda</taxon>
        <taxon>Chromadorea</taxon>
        <taxon>Rhabditida</taxon>
        <taxon>Spirurina</taxon>
        <taxon>Spiruromorpha</taxon>
        <taxon>Filarioidea</taxon>
        <taxon>Onchocercidae</taxon>
        <taxon>Onchocerca</taxon>
    </lineage>
</organism>
<feature type="domain" description="Poly(A) RNA polymerase mitochondrial-like central palm" evidence="16">
    <location>
        <begin position="583"/>
        <end position="721"/>
    </location>
</feature>
<keyword evidence="6" id="KW-0507">mRNA processing</keyword>
<sequence>YTQYVILLLRNYAIYRKDIWRKKEKVGSSTISLRFGIGTGFENTITPAAACLHLYQSSNRFCFIPLEAIETYIHCLESFSTQLVQSQRTSIQAHQVPEFGTPLFISDLSSHMTNAAASVIAETLNTSHSIRTSGENVNIVSHDFDSRISSIPENAVDENDSQLLSIDKPKKLLQDYFLDEDSLLENLPKFEQCNGSDLPCELTRNLNWLQSKSPSAKSDFEICNSDGYVSRQKKQILQAKNHRNINISTRGINEGKSGGSSYLPPISTYHQSNNNNWRKFSQNAPLSKNNSAHVFSISDNFVRSRERNNCDKRSSYLLQSSRKIQPQMNRSDIRFYTRNMDQNHGCSQYSSSDRHFSPKITNVYRSANRSSLISHDKNGLNYHDGNAKNSFNLVISNDKRTHGTPDYLVHRSVKRNGPNRSRNSPPVRLALKSHREFVDIDSTEVELISNMTKEERLDQSYGSQQTVENTRKTTQNVEQLTGLFCEHVAVCEGKEIRFRSDSFPVGSSATIGACDRISVEDKRITEKSISPVGSITEELSQQRTERTANARLDFSSEKSPVQGPPQLSVSDNGGFELSKLDVLSEEIWYYHRAITQTENVLNRKLHLRDVLYYAISSIFPMCGLYVVGSSLNGFGTNSSDMDLCLMITNKDLDQRTDAVVVLNMIQSTLTETKWVSQMQLILAKVPILRLNFYEPFTDITVDLNANNSVAIRNTHLLCYYSSFDWRVRPLVSVVKEWAKRRDINDANRSSFTSYSLVLMVIHYLQCGLKQPILPSLQVVYPKRFSSSVDVRSLNISSHLEPPPEWVTNETITLGELLIGFLEYYAFKFDYLKDAISVRLGSKTERTVVARQPSPYNSNIAQWNCICIEEPFTLSNTAHSVHNQMVFDAIRQAFVDGCYELDTNRDLKAFLDVGPINPNIGSSMSSNAQLSVLAQSEVCSPTATSSSDVALMSKHLSMILRQSSKEECNLTEADGSLLLDAKSETKLETMAVSFNEPIFVKEDMRFLFFLRENGHGRDFAIYNSKVSFNYNIFYCSQKKVLVNYESEITDMVSNGETSKSTIDFVENMLPSGVTLETKSSKFVDGEATSTSIEQNSKPIFSERQPKQLQMKSRNEKLHIDLAESFEILSKEKSAIDQQRYTDKVIIQRRHKAGRRTHGSMGCADRNHLNKSNLGQSVVRMRYHSGTASS</sequence>
<dbReference type="Gene3D" id="3.30.460.10">
    <property type="entry name" value="Beta Polymerase, domain 2"/>
    <property type="match status" value="1"/>
</dbReference>
<dbReference type="GO" id="GO:0005737">
    <property type="term" value="C:cytoplasm"/>
    <property type="evidence" value="ECO:0007669"/>
    <property type="project" value="UniProtKB-SubCell"/>
</dbReference>
<keyword evidence="5" id="KW-0963">Cytoplasm</keyword>
<evidence type="ECO:0000256" key="9">
    <source>
        <dbReference type="ARBA" id="ARBA00022741"/>
    </source>
</evidence>
<feature type="compositionally biased region" description="Polar residues" evidence="14">
    <location>
        <begin position="533"/>
        <end position="542"/>
    </location>
</feature>
<evidence type="ECO:0000256" key="7">
    <source>
        <dbReference type="ARBA" id="ARBA00022679"/>
    </source>
</evidence>
<evidence type="ECO:0000256" key="2">
    <source>
        <dbReference type="ARBA" id="ARBA00001946"/>
    </source>
</evidence>
<evidence type="ECO:0000256" key="14">
    <source>
        <dbReference type="SAM" id="MobiDB-lite"/>
    </source>
</evidence>
<evidence type="ECO:0000256" key="3">
    <source>
        <dbReference type="ARBA" id="ARBA00004496"/>
    </source>
</evidence>
<evidence type="ECO:0000256" key="11">
    <source>
        <dbReference type="ARBA" id="ARBA00022842"/>
    </source>
</evidence>
<evidence type="ECO:0000256" key="13">
    <source>
        <dbReference type="ARBA" id="ARBA00038491"/>
    </source>
</evidence>
<dbReference type="Proteomes" id="UP000242913">
    <property type="component" value="Unassembled WGS sequence"/>
</dbReference>
<dbReference type="OrthoDB" id="2274644at2759"/>
<evidence type="ECO:0000256" key="1">
    <source>
        <dbReference type="ARBA" id="ARBA00001936"/>
    </source>
</evidence>
<dbReference type="GO" id="GO:0005524">
    <property type="term" value="F:ATP binding"/>
    <property type="evidence" value="ECO:0007669"/>
    <property type="project" value="UniProtKB-KW"/>
</dbReference>
<feature type="region of interest" description="Disordered" evidence="14">
    <location>
        <begin position="533"/>
        <end position="568"/>
    </location>
</feature>
<evidence type="ECO:0000256" key="4">
    <source>
        <dbReference type="ARBA" id="ARBA00012388"/>
    </source>
</evidence>
<keyword evidence="10" id="KW-0067">ATP-binding</keyword>
<name>A0A238C5F3_9BILA</name>
<accession>A0A238C5F3</accession>
<dbReference type="EMBL" id="KZ269977">
    <property type="protein sequence ID" value="OZC12682.1"/>
    <property type="molecule type" value="Genomic_DNA"/>
</dbReference>
<dbReference type="Pfam" id="PF03828">
    <property type="entry name" value="PAP_assoc"/>
    <property type="match status" value="1"/>
</dbReference>
<keyword evidence="9" id="KW-0547">Nucleotide-binding</keyword>
<evidence type="ECO:0000313" key="17">
    <source>
        <dbReference type="EMBL" id="OZC12682.1"/>
    </source>
</evidence>
<dbReference type="GO" id="GO:0046872">
    <property type="term" value="F:metal ion binding"/>
    <property type="evidence" value="ECO:0007669"/>
    <property type="project" value="UniProtKB-KW"/>
</dbReference>
<evidence type="ECO:0000259" key="16">
    <source>
        <dbReference type="Pfam" id="PF22600"/>
    </source>
</evidence>
<dbReference type="InterPro" id="IPR043519">
    <property type="entry name" value="NT_sf"/>
</dbReference>
<keyword evidence="12" id="KW-0464">Manganese</keyword>
<protein>
    <recommendedName>
        <fullName evidence="4">polynucleotide adenylyltransferase</fullName>
        <ecNumber evidence="4">2.7.7.19</ecNumber>
    </recommendedName>
</protein>
<dbReference type="SUPFAM" id="SSF81301">
    <property type="entry name" value="Nucleotidyltransferase"/>
    <property type="match status" value="1"/>
</dbReference>
<evidence type="ECO:0000259" key="15">
    <source>
        <dbReference type="Pfam" id="PF03828"/>
    </source>
</evidence>
<keyword evidence="11" id="KW-0460">Magnesium</keyword>
<proteinExistence type="inferred from homology"/>